<evidence type="ECO:0000256" key="3">
    <source>
        <dbReference type="ARBA" id="ARBA00023274"/>
    </source>
</evidence>
<dbReference type="GO" id="GO:0006412">
    <property type="term" value="P:translation"/>
    <property type="evidence" value="ECO:0007669"/>
    <property type="project" value="InterPro"/>
</dbReference>
<evidence type="ECO:0000256" key="1">
    <source>
        <dbReference type="ARBA" id="ARBA00008553"/>
    </source>
</evidence>
<dbReference type="InterPro" id="IPR031309">
    <property type="entry name" value="Ribosomal_uL5_C"/>
</dbReference>
<dbReference type="InterPro" id="IPR031310">
    <property type="entry name" value="Ribosomal_uL5_N"/>
</dbReference>
<organism evidence="7 8">
    <name type="scientific">Naumovozyma castellii</name>
    <name type="common">Yeast</name>
    <name type="synonym">Saccharomyces castellii</name>
    <dbReference type="NCBI Taxonomy" id="27288"/>
    <lineage>
        <taxon>Eukaryota</taxon>
        <taxon>Fungi</taxon>
        <taxon>Dikarya</taxon>
        <taxon>Ascomycota</taxon>
        <taxon>Saccharomycotina</taxon>
        <taxon>Saccharomycetes</taxon>
        <taxon>Saccharomycetales</taxon>
        <taxon>Saccharomycetaceae</taxon>
        <taxon>Naumovozyma</taxon>
    </lineage>
</organism>
<dbReference type="GO" id="GO:0005762">
    <property type="term" value="C:mitochondrial large ribosomal subunit"/>
    <property type="evidence" value="ECO:0007669"/>
    <property type="project" value="EnsemblFungi"/>
</dbReference>
<dbReference type="AlphaFoldDB" id="G0VBM1"/>
<evidence type="ECO:0000256" key="4">
    <source>
        <dbReference type="ARBA" id="ARBA00040368"/>
    </source>
</evidence>
<evidence type="ECO:0000259" key="5">
    <source>
        <dbReference type="Pfam" id="PF00281"/>
    </source>
</evidence>
<gene>
    <name evidence="7" type="primary">NCAS0B02630</name>
    <name evidence="7" type="ordered locus">NCAS_0B02630</name>
</gene>
<evidence type="ECO:0000259" key="6">
    <source>
        <dbReference type="Pfam" id="PF00673"/>
    </source>
</evidence>
<comment type="similarity">
    <text evidence="1">Belongs to the universal ribosomal protein uL5 family.</text>
</comment>
<keyword evidence="2" id="KW-0689">Ribosomal protein</keyword>
<dbReference type="OMA" id="HITIHTT"/>
<dbReference type="RefSeq" id="XP_003674721.1">
    <property type="nucleotide sequence ID" value="XM_003674673.1"/>
</dbReference>
<dbReference type="EMBL" id="HE576753">
    <property type="protein sequence ID" value="CCC68347.1"/>
    <property type="molecule type" value="Genomic_DNA"/>
</dbReference>
<dbReference type="STRING" id="1064592.G0VBM1"/>
<sequence>MNRFILVPTRNFSRTNCISKSAYSLVEPVHHLVKIDKNRLSPRFPELNYDKRDIRSPSFKPLHVCQDRVQEHYFNSIQPDLLLMNYNHNPEIKKGLKMREWDGSSPYHINRPLRKPKGSEAQYPDIHPIKWDNIPQIESVVLNCYVKEARDNQLLAISAALQIQQITGCKPQVIYSRSDVPTWKIRKGHQMGAKLELKGYPMSQFLTTLSEIVLPRIREYRGISGKSGNRFGGLSFGLNEEDVKFFPEIDANQDLWPKTFGMHININTTAQTNEQARMLVSAFQLPVQKSQKASIEN</sequence>
<evidence type="ECO:0000256" key="2">
    <source>
        <dbReference type="ARBA" id="ARBA00022980"/>
    </source>
</evidence>
<keyword evidence="8" id="KW-1185">Reference proteome</keyword>
<dbReference type="eggNOG" id="KOG0398">
    <property type="taxonomic scope" value="Eukaryota"/>
</dbReference>
<name>G0VBM1_NAUCA</name>
<reference key="2">
    <citation type="submission" date="2011-08" db="EMBL/GenBank/DDBJ databases">
        <title>Genome sequence of Naumovozyma castellii.</title>
        <authorList>
            <person name="Gordon J.L."/>
            <person name="Armisen D."/>
            <person name="Proux-Wera E."/>
            <person name="OhEigeartaigh S.S."/>
            <person name="Byrne K.P."/>
            <person name="Wolfe K.H."/>
        </authorList>
    </citation>
    <scope>NUCLEOTIDE SEQUENCE</scope>
    <source>
        <strain>Type strain:CBS 4309</strain>
    </source>
</reference>
<accession>G0VBM1</accession>
<dbReference type="FunCoup" id="G0VBM1">
    <property type="interactions" value="714"/>
</dbReference>
<dbReference type="GO" id="GO:0003735">
    <property type="term" value="F:structural constituent of ribosome"/>
    <property type="evidence" value="ECO:0007669"/>
    <property type="project" value="EnsemblFungi"/>
</dbReference>
<dbReference type="KEGG" id="ncs:NCAS_0B02630"/>
<dbReference type="Gene3D" id="3.30.1440.10">
    <property type="match status" value="1"/>
</dbReference>
<dbReference type="PANTHER" id="PTHR11994">
    <property type="entry name" value="60S RIBOSOMAL PROTEIN L11-RELATED"/>
    <property type="match status" value="1"/>
</dbReference>
<dbReference type="InterPro" id="IPR002132">
    <property type="entry name" value="Ribosomal_uL5"/>
</dbReference>
<proteinExistence type="inferred from homology"/>
<dbReference type="OrthoDB" id="539541at2759"/>
<evidence type="ECO:0000313" key="7">
    <source>
        <dbReference type="EMBL" id="CCC68347.1"/>
    </source>
</evidence>
<feature type="domain" description="Large ribosomal subunit protein uL5 N-terminal" evidence="5">
    <location>
        <begin position="133"/>
        <end position="186"/>
    </location>
</feature>
<dbReference type="Proteomes" id="UP000001640">
    <property type="component" value="Chromosome 2"/>
</dbReference>
<dbReference type="SUPFAM" id="SSF55282">
    <property type="entry name" value="RL5-like"/>
    <property type="match status" value="1"/>
</dbReference>
<dbReference type="GeneID" id="96901907"/>
<dbReference type="HOGENOM" id="CLU_061015_1_1_1"/>
<dbReference type="Pfam" id="PF00281">
    <property type="entry name" value="Ribosomal_L5"/>
    <property type="match status" value="1"/>
</dbReference>
<dbReference type="InterPro" id="IPR022803">
    <property type="entry name" value="Ribosomal_uL5_dom_sf"/>
</dbReference>
<dbReference type="Pfam" id="PF00673">
    <property type="entry name" value="Ribosomal_L5_C"/>
    <property type="match status" value="1"/>
</dbReference>
<feature type="domain" description="Large ribosomal subunit protein uL5 C-terminal" evidence="6">
    <location>
        <begin position="191"/>
        <end position="286"/>
    </location>
</feature>
<reference evidence="7 8" key="1">
    <citation type="journal article" date="2011" name="Proc. Natl. Acad. Sci. U.S.A.">
        <title>Evolutionary erosion of yeast sex chromosomes by mating-type switching accidents.</title>
        <authorList>
            <person name="Gordon J.L."/>
            <person name="Armisen D."/>
            <person name="Proux-Wera E."/>
            <person name="Oheigeartaigh S.S."/>
            <person name="Byrne K.P."/>
            <person name="Wolfe K.H."/>
        </authorList>
    </citation>
    <scope>NUCLEOTIDE SEQUENCE [LARGE SCALE GENOMIC DNA]</scope>
    <source>
        <strain evidence="8">ATCC 76901 / BCRC 22586 / CBS 4309 / NBRC 1992 / NRRL Y-12630</strain>
    </source>
</reference>
<evidence type="ECO:0000313" key="8">
    <source>
        <dbReference type="Proteomes" id="UP000001640"/>
    </source>
</evidence>
<dbReference type="InParanoid" id="G0VBM1"/>
<protein>
    <recommendedName>
        <fullName evidence="4">Large ribosomal subunit protein uL5m</fullName>
    </recommendedName>
</protein>
<dbReference type="FunFam" id="3.30.1440.10:FF:000001">
    <property type="entry name" value="50S ribosomal protein L5"/>
    <property type="match status" value="1"/>
</dbReference>
<keyword evidence="3" id="KW-0687">Ribonucleoprotein</keyword>